<dbReference type="InterPro" id="IPR029063">
    <property type="entry name" value="SAM-dependent_MTases_sf"/>
</dbReference>
<dbReference type="PANTHER" id="PTHR44068:SF11">
    <property type="entry name" value="GERANYL DIPHOSPHATE 2-C-METHYLTRANSFERASE"/>
    <property type="match status" value="1"/>
</dbReference>
<dbReference type="Gene3D" id="3.40.50.150">
    <property type="entry name" value="Vaccinia Virus protein VP39"/>
    <property type="match status" value="1"/>
</dbReference>
<dbReference type="RefSeq" id="WP_250932344.1">
    <property type="nucleotide sequence ID" value="NZ_JAMQBK010000085.1"/>
</dbReference>
<evidence type="ECO:0000313" key="6">
    <source>
        <dbReference type="Proteomes" id="UP001202961"/>
    </source>
</evidence>
<dbReference type="SMART" id="SM00828">
    <property type="entry name" value="PKS_MT"/>
    <property type="match status" value="1"/>
</dbReference>
<protein>
    <submittedName>
        <fullName evidence="5">Class I SAM-dependent methyltransferase</fullName>
    </submittedName>
</protein>
<comment type="caution">
    <text evidence="5">The sequence shown here is derived from an EMBL/GenBank/DDBJ whole genome shotgun (WGS) entry which is preliminary data.</text>
</comment>
<feature type="domain" description="Polyketide synthase-like methyltransferase" evidence="4">
    <location>
        <begin position="58"/>
        <end position="268"/>
    </location>
</feature>
<dbReference type="PANTHER" id="PTHR44068">
    <property type="entry name" value="ZGC:194242"/>
    <property type="match status" value="1"/>
</dbReference>
<dbReference type="CDD" id="cd02440">
    <property type="entry name" value="AdoMet_MTases"/>
    <property type="match status" value="1"/>
</dbReference>
<accession>A0ABT0UDJ6</accession>
<keyword evidence="6" id="KW-1185">Reference proteome</keyword>
<keyword evidence="1 5" id="KW-0489">Methyltransferase</keyword>
<evidence type="ECO:0000256" key="2">
    <source>
        <dbReference type="ARBA" id="ARBA00022679"/>
    </source>
</evidence>
<keyword evidence="2" id="KW-0808">Transferase</keyword>
<evidence type="ECO:0000256" key="3">
    <source>
        <dbReference type="ARBA" id="ARBA00022691"/>
    </source>
</evidence>
<gene>
    <name evidence="5" type="ORF">NB063_27860</name>
</gene>
<evidence type="ECO:0000256" key="1">
    <source>
        <dbReference type="ARBA" id="ARBA00022603"/>
    </source>
</evidence>
<dbReference type="InterPro" id="IPR050447">
    <property type="entry name" value="Erg6_SMT_methyltransf"/>
</dbReference>
<dbReference type="Proteomes" id="UP001202961">
    <property type="component" value="Unassembled WGS sequence"/>
</dbReference>
<sequence length="282" mass="31836">MVDKPVNPPYFDGLFERLAKHDASTVAAFSRHVHWGYWKDPSQATCSPEDYGTAAENLCRVVCDAAPIRDGMRIVDVGCGFGGTLASLNDRYSGLQLVGVNIDPRQLERAAELVRPKHGNSIEFVHADAARIPLPDKCFDVVLAVECVFHFDRPRFFAETERLLDQGGTLTLSDFVPSERSLEYLDKIDLSANEAIRWSYGEIDLSYSISRYQELAKAHGLVLRESIDITENTLPTYEFLYASTADWTDTWHVELFTRATRLLEKGSRNKMIGYEVLRFVCS</sequence>
<evidence type="ECO:0000313" key="5">
    <source>
        <dbReference type="EMBL" id="MCM2374453.1"/>
    </source>
</evidence>
<dbReference type="InterPro" id="IPR020803">
    <property type="entry name" value="MeTfrase_dom"/>
</dbReference>
<evidence type="ECO:0000259" key="4">
    <source>
        <dbReference type="SMART" id="SM00828"/>
    </source>
</evidence>
<name>A0ABT0UDJ6_9BACT</name>
<dbReference type="InterPro" id="IPR013216">
    <property type="entry name" value="Methyltransf_11"/>
</dbReference>
<dbReference type="GO" id="GO:0032259">
    <property type="term" value="P:methylation"/>
    <property type="evidence" value="ECO:0007669"/>
    <property type="project" value="UniProtKB-KW"/>
</dbReference>
<dbReference type="EMBL" id="JAMQBK010000085">
    <property type="protein sequence ID" value="MCM2374453.1"/>
    <property type="molecule type" value="Genomic_DNA"/>
</dbReference>
<dbReference type="GO" id="GO:0008168">
    <property type="term" value="F:methyltransferase activity"/>
    <property type="evidence" value="ECO:0007669"/>
    <property type="project" value="UniProtKB-KW"/>
</dbReference>
<reference evidence="5 6" key="1">
    <citation type="journal article" date="2022" name="Syst. Appl. Microbiol.">
        <title>Rhodopirellula aestuarii sp. nov., a novel member of the genus Rhodopirellula isolated from brackish sediments collected in the Tagus River estuary, Portugal.</title>
        <authorList>
            <person name="Vitorino I.R."/>
            <person name="Klimek D."/>
            <person name="Calusinska M."/>
            <person name="Lobo-da-Cunha A."/>
            <person name="Vasconcelos V."/>
            <person name="Lage O.M."/>
        </authorList>
    </citation>
    <scope>NUCLEOTIDE SEQUENCE [LARGE SCALE GENOMIC DNA]</scope>
    <source>
        <strain evidence="5 6">ICT_H3.1</strain>
    </source>
</reference>
<organism evidence="5 6">
    <name type="scientific">Aporhodopirellula aestuarii</name>
    <dbReference type="NCBI Taxonomy" id="2950107"/>
    <lineage>
        <taxon>Bacteria</taxon>
        <taxon>Pseudomonadati</taxon>
        <taxon>Planctomycetota</taxon>
        <taxon>Planctomycetia</taxon>
        <taxon>Pirellulales</taxon>
        <taxon>Pirellulaceae</taxon>
        <taxon>Aporhodopirellula</taxon>
    </lineage>
</organism>
<dbReference type="SUPFAM" id="SSF53335">
    <property type="entry name" value="S-adenosyl-L-methionine-dependent methyltransferases"/>
    <property type="match status" value="1"/>
</dbReference>
<keyword evidence="3" id="KW-0949">S-adenosyl-L-methionine</keyword>
<dbReference type="Pfam" id="PF08241">
    <property type="entry name" value="Methyltransf_11"/>
    <property type="match status" value="1"/>
</dbReference>
<proteinExistence type="predicted"/>